<dbReference type="InterPro" id="IPR006076">
    <property type="entry name" value="FAD-dep_OxRdtase"/>
</dbReference>
<dbReference type="Gene3D" id="3.30.9.10">
    <property type="entry name" value="D-Amino Acid Oxidase, subunit A, domain 2"/>
    <property type="match status" value="1"/>
</dbReference>
<dbReference type="EMBL" id="JACCJB010000012">
    <property type="protein sequence ID" value="KAF6222454.1"/>
    <property type="molecule type" value="Genomic_DNA"/>
</dbReference>
<gene>
    <name evidence="7" type="ORF">HO133_001540</name>
</gene>
<evidence type="ECO:0000313" key="7">
    <source>
        <dbReference type="EMBL" id="KAF6222454.1"/>
    </source>
</evidence>
<evidence type="ECO:0000313" key="8">
    <source>
        <dbReference type="Proteomes" id="UP000593566"/>
    </source>
</evidence>
<evidence type="ECO:0000259" key="6">
    <source>
        <dbReference type="Pfam" id="PF01266"/>
    </source>
</evidence>
<keyword evidence="3" id="KW-0285">Flavoprotein</keyword>
<dbReference type="Proteomes" id="UP000593566">
    <property type="component" value="Unassembled WGS sequence"/>
</dbReference>
<evidence type="ECO:0000256" key="5">
    <source>
        <dbReference type="ARBA" id="ARBA00023002"/>
    </source>
</evidence>
<keyword evidence="8" id="KW-1185">Reference proteome</keyword>
<dbReference type="PANTHER" id="PTHR10961">
    <property type="entry name" value="PEROXISOMAL SARCOSINE OXIDASE"/>
    <property type="match status" value="1"/>
</dbReference>
<dbReference type="InterPro" id="IPR045170">
    <property type="entry name" value="MTOX"/>
</dbReference>
<protein>
    <recommendedName>
        <fullName evidence="6">FAD dependent oxidoreductase domain-containing protein</fullName>
    </recommendedName>
</protein>
<dbReference type="GO" id="GO:0008115">
    <property type="term" value="F:sarcosine oxidase activity"/>
    <property type="evidence" value="ECO:0007669"/>
    <property type="project" value="TreeGrafter"/>
</dbReference>
<dbReference type="Gene3D" id="3.50.50.60">
    <property type="entry name" value="FAD/NAD(P)-binding domain"/>
    <property type="match status" value="1"/>
</dbReference>
<keyword evidence="4" id="KW-0274">FAD</keyword>
<dbReference type="AlphaFoldDB" id="A0A8H6FC75"/>
<comment type="cofactor">
    <cofactor evidence="1">
        <name>FAD</name>
        <dbReference type="ChEBI" id="CHEBI:57692"/>
    </cofactor>
</comment>
<dbReference type="InterPro" id="IPR036188">
    <property type="entry name" value="FAD/NAD-bd_sf"/>
</dbReference>
<dbReference type="Pfam" id="PF01266">
    <property type="entry name" value="DAO"/>
    <property type="match status" value="1"/>
</dbReference>
<dbReference type="GO" id="GO:0050660">
    <property type="term" value="F:flavin adenine dinucleotide binding"/>
    <property type="evidence" value="ECO:0007669"/>
    <property type="project" value="InterPro"/>
</dbReference>
<dbReference type="RefSeq" id="XP_037151889.1">
    <property type="nucleotide sequence ID" value="XM_037292470.1"/>
</dbReference>
<accession>A0A8H6FC75</accession>
<organism evidence="7 8">
    <name type="scientific">Letharia lupina</name>
    <dbReference type="NCBI Taxonomy" id="560253"/>
    <lineage>
        <taxon>Eukaryota</taxon>
        <taxon>Fungi</taxon>
        <taxon>Dikarya</taxon>
        <taxon>Ascomycota</taxon>
        <taxon>Pezizomycotina</taxon>
        <taxon>Lecanoromycetes</taxon>
        <taxon>OSLEUM clade</taxon>
        <taxon>Lecanoromycetidae</taxon>
        <taxon>Lecanorales</taxon>
        <taxon>Lecanorineae</taxon>
        <taxon>Parmeliaceae</taxon>
        <taxon>Letharia</taxon>
    </lineage>
</organism>
<evidence type="ECO:0000256" key="2">
    <source>
        <dbReference type="ARBA" id="ARBA00010989"/>
    </source>
</evidence>
<sequence>MSVLVHTEKRTGARKCLIIGGGVMGLSTAWHLLKDGHTDVTVLDHPDPLAPSRDISKIFRVDYTDPERMKLVLKSKNLWENDDLFKPFLHRTGRIVAYPPARVDTLTGIDRARSGLSLPARKHESARLLEDIFESTPISQQLEVVHNEDDGVVDWNRVMKGLKQECMNTGGKFQEGRVLHLDSNTGGMIDAVVTSEGSVDAAQTDIILAAGPWIMQLLEASSIQQPPLSRAPIATGIFAFHLGLTTQQWVKYHNLPRFSEVGVCEFVCHPTDVGAAKVTWTTAFRNPSGDGALSEPSDVAKTSLAIKMMLDARDWVRKRIPGLKGARFKSIQSYWDGVTGNQNPIIVRHPEHPNLIIAGGGSYTHAKDLPYIGRVVTEVLQGTGTHSQFGWDERPAGKHLNNQPSLYPDLLFGDLELEASRDQRVKDWKRERSDWII</sequence>
<dbReference type="GeneID" id="59329956"/>
<comment type="similarity">
    <text evidence="2">Belongs to the MSOX/MTOX family.</text>
</comment>
<evidence type="ECO:0000256" key="1">
    <source>
        <dbReference type="ARBA" id="ARBA00001974"/>
    </source>
</evidence>
<feature type="domain" description="FAD dependent oxidoreductase" evidence="6">
    <location>
        <begin position="16"/>
        <end position="378"/>
    </location>
</feature>
<proteinExistence type="inferred from homology"/>
<keyword evidence="5" id="KW-0560">Oxidoreductase</keyword>
<name>A0A8H6FC75_9LECA</name>
<evidence type="ECO:0000256" key="3">
    <source>
        <dbReference type="ARBA" id="ARBA00022630"/>
    </source>
</evidence>
<dbReference type="PANTHER" id="PTHR10961:SF46">
    <property type="entry name" value="PEROXISOMAL SARCOSINE OXIDASE"/>
    <property type="match status" value="1"/>
</dbReference>
<comment type="caution">
    <text evidence="7">The sequence shown here is derived from an EMBL/GenBank/DDBJ whole genome shotgun (WGS) entry which is preliminary data.</text>
</comment>
<evidence type="ECO:0000256" key="4">
    <source>
        <dbReference type="ARBA" id="ARBA00022827"/>
    </source>
</evidence>
<dbReference type="SUPFAM" id="SSF51905">
    <property type="entry name" value="FAD/NAD(P)-binding domain"/>
    <property type="match status" value="1"/>
</dbReference>
<reference evidence="7 8" key="1">
    <citation type="journal article" date="2020" name="Genomics">
        <title>Complete, high-quality genomes from long-read metagenomic sequencing of two wolf lichen thalli reveals enigmatic genome architecture.</title>
        <authorList>
            <person name="McKenzie S.K."/>
            <person name="Walston R.F."/>
            <person name="Allen J.L."/>
        </authorList>
    </citation>
    <scope>NUCLEOTIDE SEQUENCE [LARGE SCALE GENOMIC DNA]</scope>
    <source>
        <strain evidence="7">WasteWater1</strain>
    </source>
</reference>